<gene>
    <name evidence="5" type="ORF">EDD35_7155</name>
</gene>
<dbReference type="SUPFAM" id="SSF52402">
    <property type="entry name" value="Adenine nucleotide alpha hydrolases-like"/>
    <property type="match status" value="2"/>
</dbReference>
<dbReference type="AlphaFoldDB" id="A0A3N2H716"/>
<keyword evidence="6" id="KW-1185">Reference proteome</keyword>
<evidence type="ECO:0000256" key="3">
    <source>
        <dbReference type="ARBA" id="ARBA00022840"/>
    </source>
</evidence>
<evidence type="ECO:0000259" key="4">
    <source>
        <dbReference type="Pfam" id="PF00582"/>
    </source>
</evidence>
<evidence type="ECO:0000313" key="6">
    <source>
        <dbReference type="Proteomes" id="UP000274843"/>
    </source>
</evidence>
<protein>
    <submittedName>
        <fullName evidence="5">Nucleotide-binding universal stress UspA family protein</fullName>
    </submittedName>
</protein>
<dbReference type="Pfam" id="PF00582">
    <property type="entry name" value="Usp"/>
    <property type="match status" value="2"/>
</dbReference>
<dbReference type="InterPro" id="IPR006016">
    <property type="entry name" value="UspA"/>
</dbReference>
<reference evidence="5 6" key="1">
    <citation type="submission" date="2018-11" db="EMBL/GenBank/DDBJ databases">
        <title>Sequencing the genomes of 1000 actinobacteria strains.</title>
        <authorList>
            <person name="Klenk H.-P."/>
        </authorList>
    </citation>
    <scope>NUCLEOTIDE SEQUENCE [LARGE SCALE GENOMIC DNA]</scope>
    <source>
        <strain evidence="5 6">DSM 44348</strain>
    </source>
</reference>
<dbReference type="Proteomes" id="UP000274843">
    <property type="component" value="Unassembled WGS sequence"/>
</dbReference>
<keyword evidence="3" id="KW-0067">ATP-binding</keyword>
<dbReference type="Gene3D" id="3.40.50.620">
    <property type="entry name" value="HUPs"/>
    <property type="match status" value="2"/>
</dbReference>
<feature type="domain" description="UspA" evidence="4">
    <location>
        <begin position="7"/>
        <end position="144"/>
    </location>
</feature>
<comment type="caution">
    <text evidence="5">The sequence shown here is derived from an EMBL/GenBank/DDBJ whole genome shotgun (WGS) entry which is preliminary data.</text>
</comment>
<keyword evidence="2" id="KW-0547">Nucleotide-binding</keyword>
<accession>A0A3N2H716</accession>
<sequence length="296" mass="31410">MSNSANPVVVGVDGSEASLGAVRWAAAEARRRNVPLKLVHALDEASLGYPQPMPVHVDLAGLARQRGHRILHAASDVARDTESDVDIRRSLREERPGAALLDESRAASMLVLSTPPVRFLGRFLAGSVTIALAANADCPVAVVRPHAADDEPPVEGPVVVGVDASPTSDEAIAAAFDAASRRGAALVAVHAWDDSCLGALFEDTRWTLDRPAIEERERELLAERLAGWQEKYPDVAVERIVVRGAPADRLLDQAVHAQLIVVGSRGRGGFAGMVLGSTSQSLITFALCPLLIVRQG</sequence>
<dbReference type="PRINTS" id="PR01438">
    <property type="entry name" value="UNVRSLSTRESS"/>
</dbReference>
<dbReference type="GeneID" id="301848394"/>
<organism evidence="5 6">
    <name type="scientific">Amycolatopsis thermoflava</name>
    <dbReference type="NCBI Taxonomy" id="84480"/>
    <lineage>
        <taxon>Bacteria</taxon>
        <taxon>Bacillati</taxon>
        <taxon>Actinomycetota</taxon>
        <taxon>Actinomycetes</taxon>
        <taxon>Pseudonocardiales</taxon>
        <taxon>Pseudonocardiaceae</taxon>
        <taxon>Amycolatopsis</taxon>
        <taxon>Amycolatopsis methanolica group</taxon>
    </lineage>
</organism>
<dbReference type="InterPro" id="IPR006015">
    <property type="entry name" value="Universal_stress_UspA"/>
</dbReference>
<evidence type="ECO:0000256" key="2">
    <source>
        <dbReference type="ARBA" id="ARBA00022741"/>
    </source>
</evidence>
<dbReference type="InterPro" id="IPR014729">
    <property type="entry name" value="Rossmann-like_a/b/a_fold"/>
</dbReference>
<proteinExistence type="inferred from homology"/>
<dbReference type="EMBL" id="RKHY01000001">
    <property type="protein sequence ID" value="ROS44708.1"/>
    <property type="molecule type" value="Genomic_DNA"/>
</dbReference>
<dbReference type="GO" id="GO:0005524">
    <property type="term" value="F:ATP binding"/>
    <property type="evidence" value="ECO:0007669"/>
    <property type="project" value="UniProtKB-KW"/>
</dbReference>
<dbReference type="RefSeq" id="WP_123686633.1">
    <property type="nucleotide sequence ID" value="NZ_RKHY01000001.1"/>
</dbReference>
<dbReference type="PANTHER" id="PTHR46268:SF27">
    <property type="entry name" value="UNIVERSAL STRESS PROTEIN RV2623"/>
    <property type="match status" value="1"/>
</dbReference>
<name>A0A3N2H716_9PSEU</name>
<comment type="similarity">
    <text evidence="1">Belongs to the universal stress protein A family.</text>
</comment>
<feature type="domain" description="UspA" evidence="4">
    <location>
        <begin position="157"/>
        <end position="294"/>
    </location>
</feature>
<evidence type="ECO:0000256" key="1">
    <source>
        <dbReference type="ARBA" id="ARBA00008791"/>
    </source>
</evidence>
<dbReference type="PANTHER" id="PTHR46268">
    <property type="entry name" value="STRESS RESPONSE PROTEIN NHAX"/>
    <property type="match status" value="1"/>
</dbReference>
<evidence type="ECO:0000313" key="5">
    <source>
        <dbReference type="EMBL" id="ROS44708.1"/>
    </source>
</evidence>